<name>A0ABQ5NC20_9CLOT</name>
<proteinExistence type="predicted"/>
<evidence type="ECO:0000313" key="1">
    <source>
        <dbReference type="EMBL" id="GLC32646.1"/>
    </source>
</evidence>
<reference evidence="1 2" key="1">
    <citation type="journal article" date="2024" name="Int. J. Syst. Evol. Microbiol.">
        <title>Clostridium omnivorum sp. nov., isolated from anoxic soil under the treatment of reductive soil disinfestation.</title>
        <authorList>
            <person name="Ueki A."/>
            <person name="Tonouchi A."/>
            <person name="Kaku N."/>
            <person name="Honma S."/>
            <person name="Ueki K."/>
        </authorList>
    </citation>
    <scope>NUCLEOTIDE SEQUENCE [LARGE SCALE GENOMIC DNA]</scope>
    <source>
        <strain evidence="1 2">E14</strain>
    </source>
</reference>
<evidence type="ECO:0008006" key="3">
    <source>
        <dbReference type="Google" id="ProtNLM"/>
    </source>
</evidence>
<gene>
    <name evidence="1" type="ORF">bsdE14_40560</name>
</gene>
<evidence type="ECO:0000313" key="2">
    <source>
        <dbReference type="Proteomes" id="UP001208567"/>
    </source>
</evidence>
<comment type="caution">
    <text evidence="1">The sequence shown here is derived from an EMBL/GenBank/DDBJ whole genome shotgun (WGS) entry which is preliminary data.</text>
</comment>
<sequence length="100" mass="11820">MKLITMDEFFKELDGLKNTNLVAIVNAYELDTVYCIDELQYELINECYGKILRLFSKNGMRDYYDYNGVYISLKDIAKISTTEDTIYVYLQNQVVKLKFK</sequence>
<dbReference type="RefSeq" id="WP_264851956.1">
    <property type="nucleotide sequence ID" value="NZ_BRXR01000001.1"/>
</dbReference>
<accession>A0ABQ5NC20</accession>
<protein>
    <recommendedName>
        <fullName evidence="3">DNA-binding protein</fullName>
    </recommendedName>
</protein>
<organism evidence="1 2">
    <name type="scientific">Clostridium omnivorum</name>
    <dbReference type="NCBI Taxonomy" id="1604902"/>
    <lineage>
        <taxon>Bacteria</taxon>
        <taxon>Bacillati</taxon>
        <taxon>Bacillota</taxon>
        <taxon>Clostridia</taxon>
        <taxon>Eubacteriales</taxon>
        <taxon>Clostridiaceae</taxon>
        <taxon>Clostridium</taxon>
    </lineage>
</organism>
<dbReference type="EMBL" id="BRXR01000001">
    <property type="protein sequence ID" value="GLC32646.1"/>
    <property type="molecule type" value="Genomic_DNA"/>
</dbReference>
<keyword evidence="2" id="KW-1185">Reference proteome</keyword>
<dbReference type="Proteomes" id="UP001208567">
    <property type="component" value="Unassembled WGS sequence"/>
</dbReference>